<evidence type="ECO:0000313" key="3">
    <source>
        <dbReference type="Proteomes" id="UP001501666"/>
    </source>
</evidence>
<evidence type="ECO:0008006" key="4">
    <source>
        <dbReference type="Google" id="ProtNLM"/>
    </source>
</evidence>
<comment type="caution">
    <text evidence="2">The sequence shown here is derived from an EMBL/GenBank/DDBJ whole genome shotgun (WGS) entry which is preliminary data.</text>
</comment>
<dbReference type="InterPro" id="IPR015943">
    <property type="entry name" value="WD40/YVTN_repeat-like_dom_sf"/>
</dbReference>
<accession>A0ABP6F4F9</accession>
<evidence type="ECO:0000256" key="1">
    <source>
        <dbReference type="SAM" id="MobiDB-lite"/>
    </source>
</evidence>
<evidence type="ECO:0000313" key="2">
    <source>
        <dbReference type="EMBL" id="GAA2683617.1"/>
    </source>
</evidence>
<protein>
    <recommendedName>
        <fullName evidence="4">Exo-alpha-sialidase</fullName>
    </recommendedName>
</protein>
<dbReference type="Gene3D" id="2.130.10.10">
    <property type="entry name" value="YVTN repeat-like/Quinoprotein amine dehydrogenase"/>
    <property type="match status" value="2"/>
</dbReference>
<gene>
    <name evidence="2" type="ORF">GCM10010412_069480</name>
</gene>
<dbReference type="EMBL" id="BAAATE010000023">
    <property type="protein sequence ID" value="GAA2683617.1"/>
    <property type="molecule type" value="Genomic_DNA"/>
</dbReference>
<organism evidence="2 3">
    <name type="scientific">Nonomuraea recticatena</name>
    <dbReference type="NCBI Taxonomy" id="46178"/>
    <lineage>
        <taxon>Bacteria</taxon>
        <taxon>Bacillati</taxon>
        <taxon>Actinomycetota</taxon>
        <taxon>Actinomycetes</taxon>
        <taxon>Streptosporangiales</taxon>
        <taxon>Streptosporangiaceae</taxon>
        <taxon>Nonomuraea</taxon>
    </lineage>
</organism>
<sequence>MGFTVVGPKTFLASGHPGDASADASPHLGLIRTTDGGRTWTTVSGEGVADFHAIQLAVETLYAYDSQSGQLRRSADGGETWMTGAEEPMNDLAGDRARVFVTTPQGLKVSGNGGMEFEDMANAPLLSHVESPVEDVLIGPGPDGRIHTSRDGGKSWQDGGKLPGPVTAFTAVDVQRLLAATEDGTVMESKDGGKNFAVAFRPANG</sequence>
<name>A0ABP6F4F9_9ACTN</name>
<feature type="compositionally biased region" description="Basic and acidic residues" evidence="1">
    <location>
        <begin position="144"/>
        <end position="153"/>
    </location>
</feature>
<dbReference type="CDD" id="cd15482">
    <property type="entry name" value="Sialidase_non-viral"/>
    <property type="match status" value="1"/>
</dbReference>
<feature type="region of interest" description="Disordered" evidence="1">
    <location>
        <begin position="140"/>
        <end position="160"/>
    </location>
</feature>
<dbReference type="SUPFAM" id="SSF110296">
    <property type="entry name" value="Oligoxyloglucan reducing end-specific cellobiohydrolase"/>
    <property type="match status" value="1"/>
</dbReference>
<proteinExistence type="predicted"/>
<keyword evidence="3" id="KW-1185">Reference proteome</keyword>
<reference evidence="3" key="1">
    <citation type="journal article" date="2019" name="Int. J. Syst. Evol. Microbiol.">
        <title>The Global Catalogue of Microorganisms (GCM) 10K type strain sequencing project: providing services to taxonomists for standard genome sequencing and annotation.</title>
        <authorList>
            <consortium name="The Broad Institute Genomics Platform"/>
            <consortium name="The Broad Institute Genome Sequencing Center for Infectious Disease"/>
            <person name="Wu L."/>
            <person name="Ma J."/>
        </authorList>
    </citation>
    <scope>NUCLEOTIDE SEQUENCE [LARGE SCALE GENOMIC DNA]</scope>
    <source>
        <strain evidence="3">JCM 6835</strain>
    </source>
</reference>
<dbReference type="Proteomes" id="UP001501666">
    <property type="component" value="Unassembled WGS sequence"/>
</dbReference>